<evidence type="ECO:0000313" key="2">
    <source>
        <dbReference type="Proteomes" id="UP000002527"/>
    </source>
</evidence>
<name>Q73D63_BACC1</name>
<organism evidence="1 2">
    <name type="scientific">Bacillus cereus (strain ATCC 10987 / NRS 248)</name>
    <dbReference type="NCBI Taxonomy" id="222523"/>
    <lineage>
        <taxon>Bacteria</taxon>
        <taxon>Bacillati</taxon>
        <taxon>Bacillota</taxon>
        <taxon>Bacilli</taxon>
        <taxon>Bacillales</taxon>
        <taxon>Bacillaceae</taxon>
        <taxon>Bacillus</taxon>
        <taxon>Bacillus cereus group</taxon>
    </lineage>
</organism>
<protein>
    <submittedName>
        <fullName evidence="1">Uncharacterized protein</fullName>
    </submittedName>
</protein>
<dbReference type="KEGG" id="bca:BCE_0851"/>
<accession>Q73D63</accession>
<gene>
    <name evidence="1" type="ordered locus">BCE_0851</name>
</gene>
<dbReference type="EMBL" id="AE017194">
    <property type="protein sequence ID" value="AAS39782.1"/>
    <property type="molecule type" value="Genomic_DNA"/>
</dbReference>
<dbReference type="Proteomes" id="UP000002527">
    <property type="component" value="Chromosome"/>
</dbReference>
<reference evidence="1 2" key="1">
    <citation type="journal article" date="2004" name="Nucleic Acids Res.">
        <title>The genome sequence of Bacillus cereus ATCC 10987 reveals metabolic adaptations and a large plasmid related to Bacillus anthracis pXO1.</title>
        <authorList>
            <person name="Rasko D.A."/>
            <person name="Ravel J."/>
            <person name="Okstad O.A."/>
            <person name="Helgason E."/>
            <person name="Cer R.Z."/>
            <person name="Jiang L."/>
            <person name="Shores K.A."/>
            <person name="Fouts D.E."/>
            <person name="Tourasse N.J."/>
            <person name="Angiuoli S.V."/>
            <person name="Kolonay J."/>
            <person name="Nelson W.C."/>
            <person name="Kolsto A.-B."/>
            <person name="Fraser C.M."/>
            <person name="Read T.D."/>
        </authorList>
    </citation>
    <scope>NUCLEOTIDE SEQUENCE [LARGE SCALE GENOMIC DNA]</scope>
    <source>
        <strain evidence="2">ATCC 10987 / NRS 248</strain>
    </source>
</reference>
<evidence type="ECO:0000313" key="1">
    <source>
        <dbReference type="EMBL" id="AAS39782.1"/>
    </source>
</evidence>
<dbReference type="HOGENOM" id="CLU_3229130_0_0_9"/>
<sequence length="46" mass="5282">MKNMEWDKFSEGASVGFDNFIDVAKGEKDLPTAMQDIKDHFTEDEN</sequence>
<proteinExistence type="predicted"/>
<dbReference type="AlphaFoldDB" id="Q73D63"/>